<protein>
    <submittedName>
        <fullName evidence="1">Uncharacterized protein</fullName>
    </submittedName>
</protein>
<evidence type="ECO:0000313" key="1">
    <source>
        <dbReference type="EMBL" id="OGY56562.1"/>
    </source>
</evidence>
<sequence length="69" mass="7949">MLLLFEALQGYLTSARKLKLRPQVLNQKSDPEYEKLWANLQNPRKDGKNPNEVFTFGFLNLSSRIPATV</sequence>
<dbReference type="EMBL" id="MHIS01000013">
    <property type="protein sequence ID" value="OGY56562.1"/>
    <property type="molecule type" value="Genomic_DNA"/>
</dbReference>
<comment type="caution">
    <text evidence="1">The sequence shown here is derived from an EMBL/GenBank/DDBJ whole genome shotgun (WGS) entry which is preliminary data.</text>
</comment>
<accession>A0A1G1YW17</accession>
<dbReference type="Proteomes" id="UP000178179">
    <property type="component" value="Unassembled WGS sequence"/>
</dbReference>
<organism evidence="1 2">
    <name type="scientific">Candidatus Colwellbacteria bacterium GWA2_46_10</name>
    <dbReference type="NCBI Taxonomy" id="1797684"/>
    <lineage>
        <taxon>Bacteria</taxon>
        <taxon>Candidatus Colwelliibacteriota</taxon>
    </lineage>
</organism>
<reference evidence="1 2" key="1">
    <citation type="journal article" date="2016" name="Nat. Commun.">
        <title>Thousands of microbial genomes shed light on interconnected biogeochemical processes in an aquifer system.</title>
        <authorList>
            <person name="Anantharaman K."/>
            <person name="Brown C.T."/>
            <person name="Hug L.A."/>
            <person name="Sharon I."/>
            <person name="Castelle C.J."/>
            <person name="Probst A.J."/>
            <person name="Thomas B.C."/>
            <person name="Singh A."/>
            <person name="Wilkins M.J."/>
            <person name="Karaoz U."/>
            <person name="Brodie E.L."/>
            <person name="Williams K.H."/>
            <person name="Hubbard S.S."/>
            <person name="Banfield J.F."/>
        </authorList>
    </citation>
    <scope>NUCLEOTIDE SEQUENCE [LARGE SCALE GENOMIC DNA]</scope>
</reference>
<gene>
    <name evidence="1" type="ORF">A2119_01490</name>
</gene>
<name>A0A1G1YW17_9BACT</name>
<dbReference type="AlphaFoldDB" id="A0A1G1YW17"/>
<evidence type="ECO:0000313" key="2">
    <source>
        <dbReference type="Proteomes" id="UP000178179"/>
    </source>
</evidence>
<proteinExistence type="predicted"/>